<protein>
    <recommendedName>
        <fullName evidence="4">Retrotransposon gag domain-containing protein</fullName>
    </recommendedName>
</protein>
<proteinExistence type="predicted"/>
<evidence type="ECO:0008006" key="4">
    <source>
        <dbReference type="Google" id="ProtNLM"/>
    </source>
</evidence>
<accession>A0AAV6NTQ5</accession>
<dbReference type="AlphaFoldDB" id="A0AAV6NTQ5"/>
<dbReference type="EMBL" id="JAGKQH010000004">
    <property type="protein sequence ID" value="KAG6601747.1"/>
    <property type="molecule type" value="Genomic_DNA"/>
</dbReference>
<feature type="non-terminal residue" evidence="2">
    <location>
        <position position="1"/>
    </location>
</feature>
<reference evidence="2 3" key="1">
    <citation type="journal article" date="2021" name="Hortic Res">
        <title>The domestication of Cucurbita argyrosperma as revealed by the genome of its wild relative.</title>
        <authorList>
            <person name="Barrera-Redondo J."/>
            <person name="Sanchez-de la Vega G."/>
            <person name="Aguirre-Liguori J.A."/>
            <person name="Castellanos-Morales G."/>
            <person name="Gutierrez-Guerrero Y.T."/>
            <person name="Aguirre-Dugua X."/>
            <person name="Aguirre-Planter E."/>
            <person name="Tenaillon M.I."/>
            <person name="Lira-Saade R."/>
            <person name="Eguiarte L.E."/>
        </authorList>
    </citation>
    <scope>NUCLEOTIDE SEQUENCE [LARGE SCALE GENOMIC DNA]</scope>
    <source>
        <strain evidence="2">JBR-2021</strain>
    </source>
</reference>
<gene>
    <name evidence="2" type="ORF">SDJN03_06980</name>
</gene>
<organism evidence="2 3">
    <name type="scientific">Cucurbita argyrosperma subsp. sororia</name>
    <dbReference type="NCBI Taxonomy" id="37648"/>
    <lineage>
        <taxon>Eukaryota</taxon>
        <taxon>Viridiplantae</taxon>
        <taxon>Streptophyta</taxon>
        <taxon>Embryophyta</taxon>
        <taxon>Tracheophyta</taxon>
        <taxon>Spermatophyta</taxon>
        <taxon>Magnoliopsida</taxon>
        <taxon>eudicotyledons</taxon>
        <taxon>Gunneridae</taxon>
        <taxon>Pentapetalae</taxon>
        <taxon>rosids</taxon>
        <taxon>fabids</taxon>
        <taxon>Cucurbitales</taxon>
        <taxon>Cucurbitaceae</taxon>
        <taxon>Cucurbiteae</taxon>
        <taxon>Cucurbita</taxon>
    </lineage>
</organism>
<evidence type="ECO:0000313" key="2">
    <source>
        <dbReference type="EMBL" id="KAG6601747.1"/>
    </source>
</evidence>
<evidence type="ECO:0000313" key="3">
    <source>
        <dbReference type="Proteomes" id="UP000685013"/>
    </source>
</evidence>
<keyword evidence="3" id="KW-1185">Reference proteome</keyword>
<feature type="region of interest" description="Disordered" evidence="1">
    <location>
        <begin position="1"/>
        <end position="44"/>
    </location>
</feature>
<comment type="caution">
    <text evidence="2">The sequence shown here is derived from an EMBL/GenBank/DDBJ whole genome shotgun (WGS) entry which is preliminary data.</text>
</comment>
<evidence type="ECO:0000256" key="1">
    <source>
        <dbReference type="SAM" id="MobiDB-lite"/>
    </source>
</evidence>
<dbReference type="Proteomes" id="UP000685013">
    <property type="component" value="Chromosome 4"/>
</dbReference>
<sequence>MVVFKSLDLGTSNVDPENEEQPVEGTTPVEADPKPTAPSASRDQSTVVITLEALQSLVESRVDQAVQNRVDQVAQAALAGLGSQAAPTTSISSQATPVSKAPVVIPPTSSTELPGTAVVTEAPPQVVTYGRQCMTEESEYIRYFMKLTPPTFGGKGTDPEAAEWWLECIETKFTFFNCPENHKVLCATYLLEGPAHFLWKSKKPKMKAGGALIAWATIKHEFCEKYYPALARL</sequence>
<name>A0AAV6NTQ5_9ROSI</name>